<keyword evidence="1" id="KW-0808">Transferase</keyword>
<reference evidence="1 2" key="1">
    <citation type="submission" date="2018-05" db="EMBL/GenBank/DDBJ databases">
        <title>Chitinophaga sp. K3CV102501T nov., isolated from isolated from a monsoon evergreen broad-leaved forest soil.</title>
        <authorList>
            <person name="Lv Y."/>
        </authorList>
    </citation>
    <scope>NUCLEOTIDE SEQUENCE [LARGE SCALE GENOMIC DNA]</scope>
    <source>
        <strain evidence="1 2">GDMCC 1.1325</strain>
    </source>
</reference>
<name>A0A365Y5T6_9BACT</name>
<gene>
    <name evidence="1" type="ORF">DF182_15315</name>
</gene>
<dbReference type="Gene3D" id="3.90.550.10">
    <property type="entry name" value="Spore Coat Polysaccharide Biosynthesis Protein SpsA, Chain A"/>
    <property type="match status" value="1"/>
</dbReference>
<dbReference type="SUPFAM" id="SSF53448">
    <property type="entry name" value="Nucleotide-diphospho-sugar transferases"/>
    <property type="match status" value="1"/>
</dbReference>
<dbReference type="AlphaFoldDB" id="A0A365Y5T6"/>
<organism evidence="1 2">
    <name type="scientific">Chitinophaga flava</name>
    <dbReference type="NCBI Taxonomy" id="2259036"/>
    <lineage>
        <taxon>Bacteria</taxon>
        <taxon>Pseudomonadati</taxon>
        <taxon>Bacteroidota</taxon>
        <taxon>Chitinophagia</taxon>
        <taxon>Chitinophagales</taxon>
        <taxon>Chitinophagaceae</taxon>
        <taxon>Chitinophaga</taxon>
    </lineage>
</organism>
<dbReference type="OrthoDB" id="9785375at2"/>
<comment type="caution">
    <text evidence="1">The sequence shown here is derived from an EMBL/GenBank/DDBJ whole genome shotgun (WGS) entry which is preliminary data.</text>
</comment>
<accession>A0A365Y5T6</accession>
<sequence length="320" mass="37941">MAHYTVQSPVLLLVFNRPDVARRVFDRVKAVRPSRLYIAADGPRPGVEKDGLLCKATREIYNQIDWDCSVRTRFNEVNKGCKVAVAEAITWFFEQEEEGIILEDDCLPSADFFPFCDQLLQRYRYDTRIMNITGTNLQMGRKWGEASYYFSQYSHIWGWASWRRAWQHYDMELSEYDEPSVNRLLGNIFTDPFLIEGWTDIFRRLKAGLIDSWDYQFNFTTFFQNGLCIAPQVNLISNLGFRPDATHTYNAPKDHAALPTGVIDNPLVHPSYFIPEKQADYFFLNRDFDLEGKWRTYHKNRVWRRRFKRWLRSYFRQPAS</sequence>
<dbReference type="Proteomes" id="UP000253410">
    <property type="component" value="Unassembled WGS sequence"/>
</dbReference>
<dbReference type="InterPro" id="IPR029044">
    <property type="entry name" value="Nucleotide-diphossugar_trans"/>
</dbReference>
<evidence type="ECO:0000313" key="1">
    <source>
        <dbReference type="EMBL" id="RBL93860.1"/>
    </source>
</evidence>
<protein>
    <submittedName>
        <fullName evidence="1">Nucleotide-diphospho-sugar transferase</fullName>
    </submittedName>
</protein>
<dbReference type="EMBL" id="QFFJ01000001">
    <property type="protein sequence ID" value="RBL93860.1"/>
    <property type="molecule type" value="Genomic_DNA"/>
</dbReference>
<evidence type="ECO:0000313" key="2">
    <source>
        <dbReference type="Proteomes" id="UP000253410"/>
    </source>
</evidence>
<proteinExistence type="predicted"/>
<keyword evidence="2" id="KW-1185">Reference proteome</keyword>
<dbReference type="RefSeq" id="WP_113616445.1">
    <property type="nucleotide sequence ID" value="NZ_QFFJ01000001.1"/>
</dbReference>
<dbReference type="GO" id="GO:0016740">
    <property type="term" value="F:transferase activity"/>
    <property type="evidence" value="ECO:0007669"/>
    <property type="project" value="UniProtKB-KW"/>
</dbReference>